<evidence type="ECO:0000313" key="12">
    <source>
        <dbReference type="Proteomes" id="UP000587211"/>
    </source>
</evidence>
<keyword evidence="6 8" id="KW-0378">Hydrolase</keyword>
<evidence type="ECO:0000256" key="7">
    <source>
        <dbReference type="PIRSR" id="PIRSR600223-1"/>
    </source>
</evidence>
<dbReference type="Proteomes" id="UP000659061">
    <property type="component" value="Unassembled WGS sequence"/>
</dbReference>
<dbReference type="InterPro" id="IPR019533">
    <property type="entry name" value="Peptidase_S26"/>
</dbReference>
<dbReference type="InterPro" id="IPR036286">
    <property type="entry name" value="LexA/Signal_pep-like_sf"/>
</dbReference>
<dbReference type="GO" id="GO:0004252">
    <property type="term" value="F:serine-type endopeptidase activity"/>
    <property type="evidence" value="ECO:0007669"/>
    <property type="project" value="InterPro"/>
</dbReference>
<evidence type="ECO:0000256" key="3">
    <source>
        <dbReference type="ARBA" id="ARBA00009370"/>
    </source>
</evidence>
<dbReference type="GO" id="GO:0006465">
    <property type="term" value="P:signal peptide processing"/>
    <property type="evidence" value="ECO:0007669"/>
    <property type="project" value="InterPro"/>
</dbReference>
<comment type="caution">
    <text evidence="10">The sequence shown here is derived from an EMBL/GenBank/DDBJ whole genome shotgun (WGS) entry which is preliminary data.</text>
</comment>
<accession>A0A8I0KNS2</accession>
<dbReference type="PROSITE" id="PS00501">
    <property type="entry name" value="SPASE_I_1"/>
    <property type="match status" value="1"/>
</dbReference>
<gene>
    <name evidence="10" type="primary">lepB</name>
    <name evidence="11" type="ORF">BJ975_001840</name>
    <name evidence="10" type="ORF">IDH50_12590</name>
</gene>
<evidence type="ECO:0000256" key="4">
    <source>
        <dbReference type="ARBA" id="ARBA00013208"/>
    </source>
</evidence>
<organism evidence="10 13">
    <name type="scientific">Aeromicrobium tamlense</name>
    <dbReference type="NCBI Taxonomy" id="375541"/>
    <lineage>
        <taxon>Bacteria</taxon>
        <taxon>Bacillati</taxon>
        <taxon>Actinomycetota</taxon>
        <taxon>Actinomycetes</taxon>
        <taxon>Propionibacteriales</taxon>
        <taxon>Nocardioidaceae</taxon>
        <taxon>Aeromicrobium</taxon>
    </lineage>
</organism>
<dbReference type="InterPro" id="IPR000223">
    <property type="entry name" value="Pept_S26A_signal_pept_1"/>
</dbReference>
<dbReference type="Pfam" id="PF10502">
    <property type="entry name" value="Peptidase_S26"/>
    <property type="match status" value="1"/>
</dbReference>
<dbReference type="Gene3D" id="2.10.109.10">
    <property type="entry name" value="Umud Fragment, subunit A"/>
    <property type="match status" value="1"/>
</dbReference>
<dbReference type="EC" id="3.4.21.89" evidence="4 8"/>
<dbReference type="GO" id="GO:0009003">
    <property type="term" value="F:signal peptidase activity"/>
    <property type="evidence" value="ECO:0007669"/>
    <property type="project" value="UniProtKB-EC"/>
</dbReference>
<sequence>MTEQPRTRRRRLPRWLDALVLVAGTLALALLVRTFAFQVFVIPSSSMVPTLAKGDRIAVQKWSYRVGEPQRGDVVVFRDPGDWLGPLEPPAPWQRGLQAVGLFPQGGHLVKRVVGVAGDEVRCCDEAGRLMVNGEPVDEPYLADPAANVAQPFQVTVPRGRLWVQGDNRAASKDSRAHLDEAGGGFVDTDLVVGRVGTRIWPLDRIGRVAPTDAFDDVPAP</sequence>
<dbReference type="PROSITE" id="PS00761">
    <property type="entry name" value="SPASE_I_3"/>
    <property type="match status" value="1"/>
</dbReference>
<protein>
    <recommendedName>
        <fullName evidence="4 8">Signal peptidase I</fullName>
        <ecNumber evidence="4 8">3.4.21.89</ecNumber>
    </recommendedName>
</protein>
<dbReference type="PRINTS" id="PR00727">
    <property type="entry name" value="LEADERPTASE"/>
</dbReference>
<evidence type="ECO:0000313" key="10">
    <source>
        <dbReference type="EMBL" id="MBD1271074.1"/>
    </source>
</evidence>
<comment type="subcellular location">
    <subcellularLocation>
        <location evidence="2">Cell membrane</location>
        <topology evidence="2">Single-pass type II membrane protein</topology>
    </subcellularLocation>
    <subcellularLocation>
        <location evidence="8">Membrane</location>
        <topology evidence="8">Single-pass type II membrane protein</topology>
    </subcellularLocation>
</comment>
<feature type="active site" evidence="7">
    <location>
        <position position="46"/>
    </location>
</feature>
<name>A0A8I0KNS2_9ACTN</name>
<evidence type="ECO:0000256" key="6">
    <source>
        <dbReference type="ARBA" id="ARBA00022801"/>
    </source>
</evidence>
<keyword evidence="12" id="KW-1185">Reference proteome</keyword>
<evidence type="ECO:0000259" key="9">
    <source>
        <dbReference type="Pfam" id="PF10502"/>
    </source>
</evidence>
<reference evidence="10" key="2">
    <citation type="submission" date="2020-09" db="EMBL/GenBank/DDBJ databases">
        <title>Novel species in genus Aeromicrobium.</title>
        <authorList>
            <person name="Zhang G."/>
        </authorList>
    </citation>
    <scope>NUCLEOTIDE SEQUENCE</scope>
    <source>
        <strain evidence="10">SSW1-57</strain>
    </source>
</reference>
<dbReference type="RefSeq" id="WP_179425199.1">
    <property type="nucleotide sequence ID" value="NZ_BAAAMP010000001.1"/>
</dbReference>
<dbReference type="NCBIfam" id="TIGR02227">
    <property type="entry name" value="sigpep_I_bact"/>
    <property type="match status" value="1"/>
</dbReference>
<feature type="active site" evidence="7">
    <location>
        <position position="111"/>
    </location>
</feature>
<dbReference type="SUPFAM" id="SSF51306">
    <property type="entry name" value="LexA/Signal peptidase"/>
    <property type="match status" value="1"/>
</dbReference>
<evidence type="ECO:0000256" key="8">
    <source>
        <dbReference type="RuleBase" id="RU362042"/>
    </source>
</evidence>
<feature type="domain" description="Peptidase S26" evidence="9">
    <location>
        <begin position="18"/>
        <end position="201"/>
    </location>
</feature>
<dbReference type="PANTHER" id="PTHR43390">
    <property type="entry name" value="SIGNAL PEPTIDASE I"/>
    <property type="match status" value="1"/>
</dbReference>
<proteinExistence type="inferred from homology"/>
<evidence type="ECO:0000313" key="11">
    <source>
        <dbReference type="EMBL" id="NYI38465.1"/>
    </source>
</evidence>
<dbReference type="CDD" id="cd06530">
    <property type="entry name" value="S26_SPase_I"/>
    <property type="match status" value="1"/>
</dbReference>
<dbReference type="AlphaFoldDB" id="A0A8I0KNS2"/>
<dbReference type="EMBL" id="JACWMT010000002">
    <property type="protein sequence ID" value="MBD1271074.1"/>
    <property type="molecule type" value="Genomic_DNA"/>
</dbReference>
<dbReference type="GO" id="GO:0005886">
    <property type="term" value="C:plasma membrane"/>
    <property type="evidence" value="ECO:0007669"/>
    <property type="project" value="UniProtKB-SubCell"/>
</dbReference>
<dbReference type="InterPro" id="IPR019758">
    <property type="entry name" value="Pept_S26A_signal_pept_1_CS"/>
</dbReference>
<evidence type="ECO:0000256" key="1">
    <source>
        <dbReference type="ARBA" id="ARBA00000677"/>
    </source>
</evidence>
<keyword evidence="5 8" id="KW-0645">Protease</keyword>
<dbReference type="EMBL" id="JACBZN010000001">
    <property type="protein sequence ID" value="NYI38465.1"/>
    <property type="molecule type" value="Genomic_DNA"/>
</dbReference>
<dbReference type="Proteomes" id="UP000587211">
    <property type="component" value="Unassembled WGS sequence"/>
</dbReference>
<evidence type="ECO:0000256" key="5">
    <source>
        <dbReference type="ARBA" id="ARBA00022670"/>
    </source>
</evidence>
<evidence type="ECO:0000256" key="2">
    <source>
        <dbReference type="ARBA" id="ARBA00004401"/>
    </source>
</evidence>
<dbReference type="PANTHER" id="PTHR43390:SF1">
    <property type="entry name" value="CHLOROPLAST PROCESSING PEPTIDASE"/>
    <property type="match status" value="1"/>
</dbReference>
<dbReference type="InterPro" id="IPR019756">
    <property type="entry name" value="Pept_S26A_signal_pept_1_Ser-AS"/>
</dbReference>
<reference evidence="11 12" key="1">
    <citation type="submission" date="2020-07" db="EMBL/GenBank/DDBJ databases">
        <title>Sequencing the genomes of 1000 actinobacteria strains.</title>
        <authorList>
            <person name="Klenk H.-P."/>
        </authorList>
    </citation>
    <scope>NUCLEOTIDE SEQUENCE [LARGE SCALE GENOMIC DNA]</scope>
    <source>
        <strain evidence="11 12">DSM 19087</strain>
    </source>
</reference>
<comment type="similarity">
    <text evidence="3 8">Belongs to the peptidase S26 family.</text>
</comment>
<evidence type="ECO:0000313" key="13">
    <source>
        <dbReference type="Proteomes" id="UP000659061"/>
    </source>
</evidence>
<comment type="catalytic activity">
    <reaction evidence="1 8">
        <text>Cleavage of hydrophobic, N-terminal signal or leader sequences from secreted and periplasmic proteins.</text>
        <dbReference type="EC" id="3.4.21.89"/>
    </reaction>
</comment>